<protein>
    <submittedName>
        <fullName evidence="2">Aspartate/glutamate racemase family protein</fullName>
    </submittedName>
</protein>
<evidence type="ECO:0000313" key="2">
    <source>
        <dbReference type="EMBL" id="MFF3572106.1"/>
    </source>
</evidence>
<dbReference type="InterPro" id="IPR003018">
    <property type="entry name" value="GAF"/>
</dbReference>
<dbReference type="Gene3D" id="3.40.50.12500">
    <property type="match status" value="1"/>
</dbReference>
<dbReference type="Pfam" id="PF01590">
    <property type="entry name" value="GAF"/>
    <property type="match status" value="1"/>
</dbReference>
<dbReference type="SUPFAM" id="SSF55781">
    <property type="entry name" value="GAF domain-like"/>
    <property type="match status" value="1"/>
</dbReference>
<organism evidence="2 3">
    <name type="scientific">Nocardia jiangxiensis</name>
    <dbReference type="NCBI Taxonomy" id="282685"/>
    <lineage>
        <taxon>Bacteria</taxon>
        <taxon>Bacillati</taxon>
        <taxon>Actinomycetota</taxon>
        <taxon>Actinomycetes</taxon>
        <taxon>Mycobacteriales</taxon>
        <taxon>Nocardiaceae</taxon>
        <taxon>Nocardia</taxon>
    </lineage>
</organism>
<dbReference type="RefSeq" id="WP_051193279.1">
    <property type="nucleotide sequence ID" value="NZ_JBIAQY010000012.1"/>
</dbReference>
<dbReference type="EMBL" id="JBIAQY010000012">
    <property type="protein sequence ID" value="MFF3572106.1"/>
    <property type="molecule type" value="Genomic_DNA"/>
</dbReference>
<dbReference type="InterPro" id="IPR026286">
    <property type="entry name" value="MaiA/AMDase"/>
</dbReference>
<dbReference type="InterPro" id="IPR029016">
    <property type="entry name" value="GAF-like_dom_sf"/>
</dbReference>
<proteinExistence type="predicted"/>
<gene>
    <name evidence="2" type="ORF">ACFYXQ_30435</name>
</gene>
<feature type="domain" description="GAF" evidence="1">
    <location>
        <begin position="241"/>
        <end position="376"/>
    </location>
</feature>
<evidence type="ECO:0000259" key="1">
    <source>
        <dbReference type="Pfam" id="PF01590"/>
    </source>
</evidence>
<comment type="caution">
    <text evidence="2">The sequence shown here is derived from an EMBL/GenBank/DDBJ whole genome shotgun (WGS) entry which is preliminary data.</text>
</comment>
<dbReference type="Gene3D" id="3.30.450.40">
    <property type="match status" value="1"/>
</dbReference>
<dbReference type="InterPro" id="IPR053714">
    <property type="entry name" value="Iso_Racemase_Enz_sf"/>
</dbReference>
<keyword evidence="3" id="KW-1185">Reference proteome</keyword>
<accession>A0ABW6SAA9</accession>
<evidence type="ECO:0000313" key="3">
    <source>
        <dbReference type="Proteomes" id="UP001601992"/>
    </source>
</evidence>
<reference evidence="2 3" key="1">
    <citation type="submission" date="2024-10" db="EMBL/GenBank/DDBJ databases">
        <title>The Natural Products Discovery Center: Release of the First 8490 Sequenced Strains for Exploring Actinobacteria Biosynthetic Diversity.</title>
        <authorList>
            <person name="Kalkreuter E."/>
            <person name="Kautsar S.A."/>
            <person name="Yang D."/>
            <person name="Bader C.D."/>
            <person name="Teijaro C.N."/>
            <person name="Fluegel L."/>
            <person name="Davis C.M."/>
            <person name="Simpson J.R."/>
            <person name="Lauterbach L."/>
            <person name="Steele A.D."/>
            <person name="Gui C."/>
            <person name="Meng S."/>
            <person name="Li G."/>
            <person name="Viehrig K."/>
            <person name="Ye F."/>
            <person name="Su P."/>
            <person name="Kiefer A.F."/>
            <person name="Nichols A."/>
            <person name="Cepeda A.J."/>
            <person name="Yan W."/>
            <person name="Fan B."/>
            <person name="Jiang Y."/>
            <person name="Adhikari A."/>
            <person name="Zheng C.-J."/>
            <person name="Schuster L."/>
            <person name="Cowan T.M."/>
            <person name="Smanski M.J."/>
            <person name="Chevrette M.G."/>
            <person name="De Carvalho L.P.S."/>
            <person name="Shen B."/>
        </authorList>
    </citation>
    <scope>NUCLEOTIDE SEQUENCE [LARGE SCALE GENOMIC DNA]</scope>
    <source>
        <strain evidence="2 3">NPDC002593</strain>
    </source>
</reference>
<dbReference type="PANTHER" id="PTHR40267:SF1">
    <property type="entry name" value="BLR3294 PROTEIN"/>
    <property type="match status" value="1"/>
</dbReference>
<dbReference type="Proteomes" id="UP001601992">
    <property type="component" value="Unassembled WGS sequence"/>
</dbReference>
<dbReference type="Pfam" id="PF17645">
    <property type="entry name" value="Amdase"/>
    <property type="match status" value="1"/>
</dbReference>
<dbReference type="PANTHER" id="PTHR40267">
    <property type="entry name" value="BLR3294 PROTEIN"/>
    <property type="match status" value="1"/>
</dbReference>
<name>A0ABW6SAA9_9NOCA</name>
<sequence length="393" mass="42454">MYRVGMIVPSSNTCLEPTTSRMLSEIDRVSVHFARVPVTRIGLDPAADRQFATEPMLAAARSLADAGVDIIAWNGTAGSWLGIDHDRALCATLAEATGIEVTTSTLALLEACRAYGVTRLGLVVPYTTEVTERIRAVYRDAGIDCVAQEHLGLTDNAAFAEVPEARVRRMVTAAGTGGAHAVAVVCTNVFGAAVAAGAEAELGIPVFDSVTATLWRTLRATGARVPGWGELLWAGNVRNEFQRTAEALLDATGADRTTLRIDLPELGLQVDLTAAEALRDGVRSIRRDASLDQRRLNTVEWLEEHRELLVQTNFRDDPLPPIALREVYGVRAQMLGPVVRGEAMAGWLSVHSLREREWGEADRKSLHVAVDAIAQILDDAEIATRSLHPVVAE</sequence>